<comment type="similarity">
    <text evidence="2">Belongs to the ABC transporter superfamily. Nitrate/nitrite/cyanate uptake transporter (NitT) (TC 3.A.1.16) family.</text>
</comment>
<dbReference type="Pfam" id="PF00005">
    <property type="entry name" value="ABC_tran"/>
    <property type="match status" value="1"/>
</dbReference>
<comment type="subcellular location">
    <subcellularLocation>
        <location evidence="1">Cell inner membrane</location>
        <topology evidence="1">Peripheral membrane protein</topology>
    </subcellularLocation>
</comment>
<evidence type="ECO:0000256" key="2">
    <source>
        <dbReference type="ARBA" id="ARBA00009440"/>
    </source>
</evidence>
<evidence type="ECO:0000256" key="6">
    <source>
        <dbReference type="SAM" id="MobiDB-lite"/>
    </source>
</evidence>
<feature type="region of interest" description="Disordered" evidence="6">
    <location>
        <begin position="1"/>
        <end position="20"/>
    </location>
</feature>
<dbReference type="CDD" id="cd03293">
    <property type="entry name" value="ABC_NrtD_SsuB_transporters"/>
    <property type="match status" value="1"/>
</dbReference>
<dbReference type="GO" id="GO:0005524">
    <property type="term" value="F:ATP binding"/>
    <property type="evidence" value="ECO:0007669"/>
    <property type="project" value="UniProtKB-KW"/>
</dbReference>
<sequence>MSNHSANTTPPQSQASASGTTPNAIAISHVNKVYSNGTVALQDMSLTIGEGEFISLVGPSGCGKSTALRLIAGLGKMNSGSISLGEGQKKPELAFVFQEAALMPWANVVENVRLPLKLAGVPKRESRTTVQEALNLVGLAGFERNYPRELSGGMKMRVSIARALVTKPDIMLMDEPFGALDEMTRSKLNSDLLNLWQQKHWTVVFVTHNIYEAVYLSNRVIVMAPRPGRVVADVAIDAPYPRTEEFRTSRLCNEYCREVSARLTEAVTGISERASVA</sequence>
<gene>
    <name evidence="8" type="ORF">KME25_07550</name>
</gene>
<keyword evidence="3" id="KW-0813">Transport</keyword>
<dbReference type="SMART" id="SM00382">
    <property type="entry name" value="AAA"/>
    <property type="match status" value="1"/>
</dbReference>
<keyword evidence="5 8" id="KW-0067">ATP-binding</keyword>
<dbReference type="AlphaFoldDB" id="A0A951PI53"/>
<dbReference type="InterPro" id="IPR003593">
    <property type="entry name" value="AAA+_ATPase"/>
</dbReference>
<dbReference type="PROSITE" id="PS00211">
    <property type="entry name" value="ABC_TRANSPORTER_1"/>
    <property type="match status" value="1"/>
</dbReference>
<evidence type="ECO:0000256" key="1">
    <source>
        <dbReference type="ARBA" id="ARBA00004417"/>
    </source>
</evidence>
<feature type="domain" description="ABC transporter" evidence="7">
    <location>
        <begin position="25"/>
        <end position="250"/>
    </location>
</feature>
<dbReference type="InterPro" id="IPR050166">
    <property type="entry name" value="ABC_transporter_ATP-bind"/>
</dbReference>
<evidence type="ECO:0000256" key="3">
    <source>
        <dbReference type="ARBA" id="ARBA00022448"/>
    </source>
</evidence>
<dbReference type="PANTHER" id="PTHR42788">
    <property type="entry name" value="TAURINE IMPORT ATP-BINDING PROTEIN-RELATED"/>
    <property type="match status" value="1"/>
</dbReference>
<dbReference type="SUPFAM" id="SSF52540">
    <property type="entry name" value="P-loop containing nucleoside triphosphate hydrolases"/>
    <property type="match status" value="1"/>
</dbReference>
<keyword evidence="4" id="KW-0547">Nucleotide-binding</keyword>
<reference evidence="8" key="1">
    <citation type="submission" date="2021-05" db="EMBL/GenBank/DDBJ databases">
        <authorList>
            <person name="Pietrasiak N."/>
            <person name="Ward R."/>
            <person name="Stajich J.E."/>
            <person name="Kurbessoian T."/>
        </authorList>
    </citation>
    <scope>NUCLEOTIDE SEQUENCE</scope>
    <source>
        <strain evidence="8">CPER-KK1</strain>
    </source>
</reference>
<organism evidence="8 9">
    <name type="scientific">Symplocastrum torsivum CPER-KK1</name>
    <dbReference type="NCBI Taxonomy" id="450513"/>
    <lineage>
        <taxon>Bacteria</taxon>
        <taxon>Bacillati</taxon>
        <taxon>Cyanobacteriota</taxon>
        <taxon>Cyanophyceae</taxon>
        <taxon>Oscillatoriophycideae</taxon>
        <taxon>Oscillatoriales</taxon>
        <taxon>Microcoleaceae</taxon>
        <taxon>Symplocastrum</taxon>
    </lineage>
</organism>
<dbReference type="EMBL" id="JAHHIF010000007">
    <property type="protein sequence ID" value="MBW4544280.1"/>
    <property type="molecule type" value="Genomic_DNA"/>
</dbReference>
<evidence type="ECO:0000259" key="7">
    <source>
        <dbReference type="PROSITE" id="PS50893"/>
    </source>
</evidence>
<name>A0A951PI53_9CYAN</name>
<evidence type="ECO:0000313" key="8">
    <source>
        <dbReference type="EMBL" id="MBW4544280.1"/>
    </source>
</evidence>
<dbReference type="InterPro" id="IPR003439">
    <property type="entry name" value="ABC_transporter-like_ATP-bd"/>
</dbReference>
<dbReference type="GO" id="GO:0016887">
    <property type="term" value="F:ATP hydrolysis activity"/>
    <property type="evidence" value="ECO:0007669"/>
    <property type="project" value="InterPro"/>
</dbReference>
<proteinExistence type="inferred from homology"/>
<evidence type="ECO:0000256" key="4">
    <source>
        <dbReference type="ARBA" id="ARBA00022741"/>
    </source>
</evidence>
<dbReference type="PROSITE" id="PS50893">
    <property type="entry name" value="ABC_TRANSPORTER_2"/>
    <property type="match status" value="1"/>
</dbReference>
<dbReference type="Proteomes" id="UP000753908">
    <property type="component" value="Unassembled WGS sequence"/>
</dbReference>
<comment type="caution">
    <text evidence="8">The sequence shown here is derived from an EMBL/GenBank/DDBJ whole genome shotgun (WGS) entry which is preliminary data.</text>
</comment>
<evidence type="ECO:0000313" key="9">
    <source>
        <dbReference type="Proteomes" id="UP000753908"/>
    </source>
</evidence>
<dbReference type="PANTHER" id="PTHR42788:SF19">
    <property type="entry name" value="ALIPHATIC SULFONATES IMPORT ATP-BINDING PROTEIN SSUB 2"/>
    <property type="match status" value="1"/>
</dbReference>
<dbReference type="GO" id="GO:0005886">
    <property type="term" value="C:plasma membrane"/>
    <property type="evidence" value="ECO:0007669"/>
    <property type="project" value="UniProtKB-SubCell"/>
</dbReference>
<protein>
    <submittedName>
        <fullName evidence="8">ABC transporter ATP-binding protein</fullName>
    </submittedName>
</protein>
<dbReference type="Gene3D" id="3.40.50.300">
    <property type="entry name" value="P-loop containing nucleotide triphosphate hydrolases"/>
    <property type="match status" value="1"/>
</dbReference>
<dbReference type="InterPro" id="IPR027417">
    <property type="entry name" value="P-loop_NTPase"/>
</dbReference>
<accession>A0A951PI53</accession>
<evidence type="ECO:0000256" key="5">
    <source>
        <dbReference type="ARBA" id="ARBA00022840"/>
    </source>
</evidence>
<dbReference type="InterPro" id="IPR017871">
    <property type="entry name" value="ABC_transporter-like_CS"/>
</dbReference>
<reference evidence="8" key="2">
    <citation type="journal article" date="2022" name="Microbiol. Resour. Announc.">
        <title>Metagenome Sequencing to Explore Phylogenomics of Terrestrial Cyanobacteria.</title>
        <authorList>
            <person name="Ward R.D."/>
            <person name="Stajich J.E."/>
            <person name="Johansen J.R."/>
            <person name="Huntemann M."/>
            <person name="Clum A."/>
            <person name="Foster B."/>
            <person name="Foster B."/>
            <person name="Roux S."/>
            <person name="Palaniappan K."/>
            <person name="Varghese N."/>
            <person name="Mukherjee S."/>
            <person name="Reddy T.B.K."/>
            <person name="Daum C."/>
            <person name="Copeland A."/>
            <person name="Chen I.A."/>
            <person name="Ivanova N.N."/>
            <person name="Kyrpides N.C."/>
            <person name="Shapiro N."/>
            <person name="Eloe-Fadrosh E.A."/>
            <person name="Pietrasiak N."/>
        </authorList>
    </citation>
    <scope>NUCLEOTIDE SEQUENCE</scope>
    <source>
        <strain evidence="8">CPER-KK1</strain>
    </source>
</reference>